<evidence type="ECO:0000313" key="3">
    <source>
        <dbReference type="Proteomes" id="UP000219111"/>
    </source>
</evidence>
<keyword evidence="3" id="KW-1185">Reference proteome</keyword>
<proteinExistence type="predicted"/>
<feature type="domain" description="DUF4357" evidence="1">
    <location>
        <begin position="239"/>
        <end position="289"/>
    </location>
</feature>
<reference evidence="3" key="1">
    <citation type="submission" date="2017-08" db="EMBL/GenBank/DDBJ databases">
        <authorList>
            <person name="Varghese N."/>
            <person name="Submissions S."/>
        </authorList>
    </citation>
    <scope>NUCLEOTIDE SEQUENCE [LARGE SCALE GENOMIC DNA]</scope>
    <source>
        <strain evidence="3">JA276</strain>
    </source>
</reference>
<dbReference type="OrthoDB" id="2656488at2"/>
<dbReference type="AlphaFoldDB" id="A0A285SA08"/>
<dbReference type="CDD" id="cd10447">
    <property type="entry name" value="GIY-YIG_unchar_2"/>
    <property type="match status" value="1"/>
</dbReference>
<dbReference type="Pfam" id="PF14267">
    <property type="entry name" value="DUF4357"/>
    <property type="match status" value="1"/>
</dbReference>
<accession>A0A285SA08</accession>
<dbReference type="InterPro" id="IPR025579">
    <property type="entry name" value="DUF4357"/>
</dbReference>
<dbReference type="RefSeq" id="WP_097069279.1">
    <property type="nucleotide sequence ID" value="NZ_OBMT01000003.1"/>
</dbReference>
<protein>
    <submittedName>
        <fullName evidence="2">Uncharacterized protein DUF4357</fullName>
    </submittedName>
</protein>
<evidence type="ECO:0000313" key="2">
    <source>
        <dbReference type="EMBL" id="SOC01995.1"/>
    </source>
</evidence>
<name>A0A285SA08_9RHOB</name>
<dbReference type="EMBL" id="OBMT01000003">
    <property type="protein sequence ID" value="SOC01995.1"/>
    <property type="molecule type" value="Genomic_DNA"/>
</dbReference>
<organism evidence="2 3">
    <name type="scientific">Rhodobacter maris</name>
    <dbReference type="NCBI Taxonomy" id="446682"/>
    <lineage>
        <taxon>Bacteria</taxon>
        <taxon>Pseudomonadati</taxon>
        <taxon>Pseudomonadota</taxon>
        <taxon>Alphaproteobacteria</taxon>
        <taxon>Rhodobacterales</taxon>
        <taxon>Rhodobacter group</taxon>
        <taxon>Rhodobacter</taxon>
    </lineage>
</organism>
<gene>
    <name evidence="2" type="ORF">SAMN05877831_10355</name>
</gene>
<dbReference type="Proteomes" id="UP000219111">
    <property type="component" value="Unassembled WGS sequence"/>
</dbReference>
<sequence>MKAQGRSLELFFIDGNPEGMQTAEVFNWTGHVLYFPRTQIVHALQRSAARHTGVYVLLGEGEVGMRAYIGEGEDVAERIKSHDAQKDFWTHAVLITTQANNLHKAHVKYLEARLIEEATKIRRVPLENNNTPSRPGLSEAARANMEEFLETLFIVLPALRIDMFLDRARPKAPVALTAADNIEPQTGADSIMFRLSAPRVGLAAQALLINGEFVVLAGSLARDHWAGVDYATYKKLYDELANTGVLVAESGHCVFSEPYAFASPSAAAAVILGRAANGTLEWKTEDGRSYKEWEAGTLSSLPEEDE</sequence>
<evidence type="ECO:0000259" key="1">
    <source>
        <dbReference type="Pfam" id="PF14267"/>
    </source>
</evidence>